<dbReference type="EMBL" id="JBIENY010000411">
    <property type="protein sequence ID" value="MFG6299306.1"/>
    <property type="molecule type" value="Genomic_DNA"/>
</dbReference>
<sequence>MNSSSTRSRGRPSRIDSPRTLRTALELLDEAGLDALTMRRLADAMEVRAGALYRYYATKQDLLTAMSEQMMEGVTEKVLATDGAPWHERVADFARALRTALLNHRDGARVFAGTHPTGGNVLGFSEALVGVLLDAGFPADDAARTLYALSNFTVGHTLEEQAARSGENGGADAAGLLRSAVTDGSYPHLHTALSALASTDFDRHFEYGLGLLIEGLRARRPG</sequence>
<dbReference type="EMBL" id="CP121271">
    <property type="protein sequence ID" value="WMC84339.1"/>
    <property type="molecule type" value="Genomic_DNA"/>
</dbReference>
<evidence type="ECO:0000256" key="3">
    <source>
        <dbReference type="ARBA" id="ARBA00023125"/>
    </source>
</evidence>
<dbReference type="GeneID" id="90940694"/>
<dbReference type="PROSITE" id="PS50977">
    <property type="entry name" value="HTH_TETR_2"/>
    <property type="match status" value="1"/>
</dbReference>
<dbReference type="InterPro" id="IPR050109">
    <property type="entry name" value="HTH-type_TetR-like_transc_reg"/>
</dbReference>
<reference evidence="8" key="1">
    <citation type="submission" date="2023-03" db="EMBL/GenBank/DDBJ databases">
        <title>Borrelidin-producing and root-colonizing Streptomyces rochei is a potent biopesticide for soil-borne oomycete-caused plant diseases.</title>
        <authorList>
            <person name="Zhou D."/>
            <person name="Wang X."/>
            <person name="Navarro-Munoz J.C."/>
            <person name="Li W."/>
            <person name="Li J."/>
            <person name="Jiu M."/>
            <person name="Deng S."/>
            <person name="Ye Y."/>
            <person name="Daly P."/>
            <person name="Wei L."/>
        </authorList>
    </citation>
    <scope>NUCLEOTIDE SEQUENCE</scope>
    <source>
        <strain evidence="8">JK1</strain>
    </source>
</reference>
<protein>
    <submittedName>
        <fullName evidence="8">TetR/AcrR family transcriptional regulator</fullName>
    </submittedName>
</protein>
<feature type="domain" description="HTH tetR-type" evidence="6">
    <location>
        <begin position="14"/>
        <end position="74"/>
    </location>
</feature>
<keyword evidence="3 5" id="KW-0238">DNA-binding</keyword>
<keyword evidence="2" id="KW-0805">Transcription regulation</keyword>
<keyword evidence="4" id="KW-0804">Transcription</keyword>
<dbReference type="Pfam" id="PF00440">
    <property type="entry name" value="TetR_N"/>
    <property type="match status" value="1"/>
</dbReference>
<dbReference type="RefSeq" id="WP_019324530.1">
    <property type="nucleotide sequence ID" value="NZ_CP121271.1"/>
</dbReference>
<evidence type="ECO:0000256" key="1">
    <source>
        <dbReference type="ARBA" id="ARBA00022491"/>
    </source>
</evidence>
<dbReference type="SUPFAM" id="SSF48498">
    <property type="entry name" value="Tetracyclin repressor-like, C-terminal domain"/>
    <property type="match status" value="1"/>
</dbReference>
<accession>A0AAX3ZCH4</accession>
<dbReference type="GO" id="GO:0003700">
    <property type="term" value="F:DNA-binding transcription factor activity"/>
    <property type="evidence" value="ECO:0007669"/>
    <property type="project" value="TreeGrafter"/>
</dbReference>
<evidence type="ECO:0000256" key="2">
    <source>
        <dbReference type="ARBA" id="ARBA00023015"/>
    </source>
</evidence>
<keyword evidence="1" id="KW-0678">Repressor</keyword>
<dbReference type="InterPro" id="IPR009057">
    <property type="entry name" value="Homeodomain-like_sf"/>
</dbReference>
<gene>
    <name evidence="7" type="ORF">ACGU38_28590</name>
    <name evidence="8" type="ORF">P7W03_01675</name>
</gene>
<dbReference type="InterPro" id="IPR003012">
    <property type="entry name" value="Tet_transcr_reg_TetR"/>
</dbReference>
<dbReference type="InterPro" id="IPR036271">
    <property type="entry name" value="Tet_transcr_reg_TetR-rel_C_sf"/>
</dbReference>
<evidence type="ECO:0000256" key="5">
    <source>
        <dbReference type="PROSITE-ProRule" id="PRU00335"/>
    </source>
</evidence>
<evidence type="ECO:0000256" key="4">
    <source>
        <dbReference type="ARBA" id="ARBA00023163"/>
    </source>
</evidence>
<dbReference type="GO" id="GO:0000976">
    <property type="term" value="F:transcription cis-regulatory region binding"/>
    <property type="evidence" value="ECO:0007669"/>
    <property type="project" value="TreeGrafter"/>
</dbReference>
<feature type="DNA-binding region" description="H-T-H motif" evidence="5">
    <location>
        <begin position="37"/>
        <end position="56"/>
    </location>
</feature>
<reference evidence="7 10" key="2">
    <citation type="submission" date="2024-10" db="EMBL/GenBank/DDBJ databases">
        <title>Draft genome assembly of a novel steroid transforming actinomycete isolated from African clawed frog Xenopus laevis.</title>
        <authorList>
            <person name="Bragin E."/>
            <person name="Kollerov V."/>
            <person name="Donova M.V."/>
        </authorList>
    </citation>
    <scope>NUCLEOTIDE SEQUENCE [LARGE SCALE GENOMIC DNA]</scope>
    <source>
        <strain evidence="7 10">MTOC-St3</strain>
    </source>
</reference>
<dbReference type="GO" id="GO:0046677">
    <property type="term" value="P:response to antibiotic"/>
    <property type="evidence" value="ECO:0007669"/>
    <property type="project" value="InterPro"/>
</dbReference>
<evidence type="ECO:0000313" key="9">
    <source>
        <dbReference type="Proteomes" id="UP001231701"/>
    </source>
</evidence>
<dbReference type="PANTHER" id="PTHR30055">
    <property type="entry name" value="HTH-TYPE TRANSCRIPTIONAL REGULATOR RUTR"/>
    <property type="match status" value="1"/>
</dbReference>
<dbReference type="Pfam" id="PF02909">
    <property type="entry name" value="TetR_C_1"/>
    <property type="match status" value="1"/>
</dbReference>
<keyword evidence="10" id="KW-1185">Reference proteome</keyword>
<dbReference type="PRINTS" id="PR00400">
    <property type="entry name" value="TETREPRESSOR"/>
</dbReference>
<evidence type="ECO:0000313" key="7">
    <source>
        <dbReference type="EMBL" id="MFG6299306.1"/>
    </source>
</evidence>
<dbReference type="AlphaFoldDB" id="A0AAX3ZCH4"/>
<dbReference type="Proteomes" id="UP001231701">
    <property type="component" value="Chromosome"/>
</dbReference>
<dbReference type="Gene3D" id="1.10.10.60">
    <property type="entry name" value="Homeodomain-like"/>
    <property type="match status" value="1"/>
</dbReference>
<evidence type="ECO:0000313" key="10">
    <source>
        <dbReference type="Proteomes" id="UP001605990"/>
    </source>
</evidence>
<dbReference type="InterPro" id="IPR004111">
    <property type="entry name" value="Repressor_TetR_C"/>
</dbReference>
<dbReference type="Proteomes" id="UP001605990">
    <property type="component" value="Unassembled WGS sequence"/>
</dbReference>
<evidence type="ECO:0000313" key="8">
    <source>
        <dbReference type="EMBL" id="WMC84339.1"/>
    </source>
</evidence>
<organism evidence="8 9">
    <name type="scientific">Streptomyces rochei</name>
    <name type="common">Streptomyces parvullus</name>
    <dbReference type="NCBI Taxonomy" id="1928"/>
    <lineage>
        <taxon>Bacteria</taxon>
        <taxon>Bacillati</taxon>
        <taxon>Actinomycetota</taxon>
        <taxon>Actinomycetes</taxon>
        <taxon>Kitasatosporales</taxon>
        <taxon>Streptomycetaceae</taxon>
        <taxon>Streptomyces</taxon>
        <taxon>Streptomyces rochei group</taxon>
    </lineage>
</organism>
<dbReference type="PANTHER" id="PTHR30055:SF151">
    <property type="entry name" value="TRANSCRIPTIONAL REGULATORY PROTEIN"/>
    <property type="match status" value="1"/>
</dbReference>
<evidence type="ECO:0000259" key="6">
    <source>
        <dbReference type="PROSITE" id="PS50977"/>
    </source>
</evidence>
<dbReference type="SUPFAM" id="SSF46689">
    <property type="entry name" value="Homeodomain-like"/>
    <property type="match status" value="1"/>
</dbReference>
<proteinExistence type="predicted"/>
<dbReference type="InterPro" id="IPR001647">
    <property type="entry name" value="HTH_TetR"/>
</dbReference>
<name>A0AAX3ZCH4_STRRO</name>
<dbReference type="Gene3D" id="1.10.357.10">
    <property type="entry name" value="Tetracycline Repressor, domain 2"/>
    <property type="match status" value="1"/>
</dbReference>
<dbReference type="GO" id="GO:0045892">
    <property type="term" value="P:negative regulation of DNA-templated transcription"/>
    <property type="evidence" value="ECO:0007669"/>
    <property type="project" value="InterPro"/>
</dbReference>
<dbReference type="PRINTS" id="PR00455">
    <property type="entry name" value="HTHTETR"/>
</dbReference>